<gene>
    <name evidence="1" type="ORF">AVEN_154639_1</name>
</gene>
<dbReference type="Proteomes" id="UP000499080">
    <property type="component" value="Unassembled WGS sequence"/>
</dbReference>
<reference evidence="1 2" key="1">
    <citation type="journal article" date="2019" name="Sci. Rep.">
        <title>Orb-weaving spider Araneus ventricosus genome elucidates the spidroin gene catalogue.</title>
        <authorList>
            <person name="Kono N."/>
            <person name="Nakamura H."/>
            <person name="Ohtoshi R."/>
            <person name="Moran D.A.P."/>
            <person name="Shinohara A."/>
            <person name="Yoshida Y."/>
            <person name="Fujiwara M."/>
            <person name="Mori M."/>
            <person name="Tomita M."/>
            <person name="Arakawa K."/>
        </authorList>
    </citation>
    <scope>NUCLEOTIDE SEQUENCE [LARGE SCALE GENOMIC DNA]</scope>
</reference>
<evidence type="ECO:0000313" key="1">
    <source>
        <dbReference type="EMBL" id="GBO38006.1"/>
    </source>
</evidence>
<accession>A0A4Y2WMS4</accession>
<organism evidence="1 2">
    <name type="scientific">Araneus ventricosus</name>
    <name type="common">Orbweaver spider</name>
    <name type="synonym">Epeira ventricosa</name>
    <dbReference type="NCBI Taxonomy" id="182803"/>
    <lineage>
        <taxon>Eukaryota</taxon>
        <taxon>Metazoa</taxon>
        <taxon>Ecdysozoa</taxon>
        <taxon>Arthropoda</taxon>
        <taxon>Chelicerata</taxon>
        <taxon>Arachnida</taxon>
        <taxon>Araneae</taxon>
        <taxon>Araneomorphae</taxon>
        <taxon>Entelegynae</taxon>
        <taxon>Araneoidea</taxon>
        <taxon>Araneidae</taxon>
        <taxon>Araneus</taxon>
    </lineage>
</organism>
<comment type="caution">
    <text evidence="1">The sequence shown here is derived from an EMBL/GenBank/DDBJ whole genome shotgun (WGS) entry which is preliminary data.</text>
</comment>
<keyword evidence="2" id="KW-1185">Reference proteome</keyword>
<sequence length="96" mass="10563">MSQVFLEVEATSVYKTRTCRSARAVSTPLERVGIMGSSVRQQPGTERLITARLPMLTWGADQSCWQSGNVGNHGNFSCIPRSSNKSQPISSSFERI</sequence>
<dbReference type="AlphaFoldDB" id="A0A4Y2WMS4"/>
<name>A0A4Y2WMS4_ARAVE</name>
<proteinExistence type="predicted"/>
<evidence type="ECO:0000313" key="2">
    <source>
        <dbReference type="Proteomes" id="UP000499080"/>
    </source>
</evidence>
<dbReference type="EMBL" id="BGPR01062601">
    <property type="protein sequence ID" value="GBO38006.1"/>
    <property type="molecule type" value="Genomic_DNA"/>
</dbReference>
<protein>
    <submittedName>
        <fullName evidence="1">Uncharacterized protein</fullName>
    </submittedName>
</protein>